<protein>
    <recommendedName>
        <fullName evidence="2">SWIRM domain-containing protein</fullName>
    </recommendedName>
</protein>
<dbReference type="PANTHER" id="PTHR12374:SF21">
    <property type="entry name" value="SWIRM DOMAIN-CONTAINING PROTEIN FUN19-RELATED"/>
    <property type="match status" value="1"/>
</dbReference>
<sequence>MQEQTSKKRHGGDHDHDHDEACFSHGNTSSLLSPPLTPTEAKTAPSSASWQPNTTTATVDRLLVVPFSKRNKQFIESYAQMVHFLRPEKHATIHSSEQVFQLDVYEALTSQLRKKDHQQQRRPEIEDGSGSRCRPVCARLNKDVSQQSRKRRRIMSDKTVTDKAKSRVSKSPTTQKKDKTDSAAAFDSIDIDSDDITHYPHAWIPNQAHLDQVPVKVFWKGAPLMIHDLPYFDRLHPVEVTIASTLRLTPVQYLRCKRVLIRAAQQYDLTSTPFRKSDAQKLCRVDVNKTSALWTAFGQLGWLGPNWPN</sequence>
<accession>A0A8H7BST0</accession>
<dbReference type="AlphaFoldDB" id="A0A8H7BST0"/>
<feature type="region of interest" description="Disordered" evidence="1">
    <location>
        <begin position="112"/>
        <end position="182"/>
    </location>
</feature>
<dbReference type="InterPro" id="IPR009057">
    <property type="entry name" value="Homeodomain-like_sf"/>
</dbReference>
<evidence type="ECO:0000259" key="2">
    <source>
        <dbReference type="Pfam" id="PF04433"/>
    </source>
</evidence>
<feature type="domain" description="SWIRM" evidence="2">
    <location>
        <begin position="232"/>
        <end position="303"/>
    </location>
</feature>
<feature type="region of interest" description="Disordered" evidence="1">
    <location>
        <begin position="1"/>
        <end position="53"/>
    </location>
</feature>
<dbReference type="Pfam" id="PF04433">
    <property type="entry name" value="SWIRM"/>
    <property type="match status" value="1"/>
</dbReference>
<dbReference type="Gene3D" id="1.10.10.10">
    <property type="entry name" value="Winged helix-like DNA-binding domain superfamily/Winged helix DNA-binding domain"/>
    <property type="match status" value="1"/>
</dbReference>
<dbReference type="GO" id="GO:0006338">
    <property type="term" value="P:chromatin remodeling"/>
    <property type="evidence" value="ECO:0007669"/>
    <property type="project" value="TreeGrafter"/>
</dbReference>
<dbReference type="GO" id="GO:0070210">
    <property type="term" value="C:Rpd3L-Expanded complex"/>
    <property type="evidence" value="ECO:0007669"/>
    <property type="project" value="TreeGrafter"/>
</dbReference>
<name>A0A8H7BST0_9FUNG</name>
<dbReference type="EMBL" id="JABAYA010000085">
    <property type="protein sequence ID" value="KAF7726024.1"/>
    <property type="molecule type" value="Genomic_DNA"/>
</dbReference>
<dbReference type="InterPro" id="IPR036388">
    <property type="entry name" value="WH-like_DNA-bd_sf"/>
</dbReference>
<proteinExistence type="predicted"/>
<feature type="compositionally biased region" description="Basic and acidic residues" evidence="1">
    <location>
        <begin position="12"/>
        <end position="22"/>
    </location>
</feature>
<dbReference type="GO" id="GO:0003682">
    <property type="term" value="F:chromatin binding"/>
    <property type="evidence" value="ECO:0007669"/>
    <property type="project" value="TreeGrafter"/>
</dbReference>
<reference evidence="3" key="1">
    <citation type="submission" date="2020-01" db="EMBL/GenBank/DDBJ databases">
        <title>Genome Sequencing of Three Apophysomyces-Like Fungal Strains Confirms a Novel Fungal Genus in the Mucoromycota with divergent Burkholderia-like Endosymbiotic Bacteria.</title>
        <authorList>
            <person name="Stajich J.E."/>
            <person name="Macias A.M."/>
            <person name="Carter-House D."/>
            <person name="Lovett B."/>
            <person name="Kasson L.R."/>
            <person name="Berry K."/>
            <person name="Grigoriev I."/>
            <person name="Chang Y."/>
            <person name="Spatafora J."/>
            <person name="Kasson M.T."/>
        </authorList>
    </citation>
    <scope>NUCLEOTIDE SEQUENCE</scope>
    <source>
        <strain evidence="3">NRRL A-21654</strain>
    </source>
</reference>
<evidence type="ECO:0000256" key="1">
    <source>
        <dbReference type="SAM" id="MobiDB-lite"/>
    </source>
</evidence>
<feature type="compositionally biased region" description="Polar residues" evidence="1">
    <location>
        <begin position="44"/>
        <end position="53"/>
    </location>
</feature>
<dbReference type="GO" id="GO:0003713">
    <property type="term" value="F:transcription coactivator activity"/>
    <property type="evidence" value="ECO:0007669"/>
    <property type="project" value="TreeGrafter"/>
</dbReference>
<comment type="caution">
    <text evidence="3">The sequence shown here is derived from an EMBL/GenBank/DDBJ whole genome shotgun (WGS) entry which is preliminary data.</text>
</comment>
<organism evidence="3 4">
    <name type="scientific">Apophysomyces ossiformis</name>
    <dbReference type="NCBI Taxonomy" id="679940"/>
    <lineage>
        <taxon>Eukaryota</taxon>
        <taxon>Fungi</taxon>
        <taxon>Fungi incertae sedis</taxon>
        <taxon>Mucoromycota</taxon>
        <taxon>Mucoromycotina</taxon>
        <taxon>Mucoromycetes</taxon>
        <taxon>Mucorales</taxon>
        <taxon>Mucorineae</taxon>
        <taxon>Mucoraceae</taxon>
        <taxon>Apophysomyces</taxon>
    </lineage>
</organism>
<dbReference type="PANTHER" id="PTHR12374">
    <property type="entry name" value="TRANSCRIPTIONAL ADAPTOR 2 ADA2 -RELATED"/>
    <property type="match status" value="1"/>
</dbReference>
<feature type="compositionally biased region" description="Basic and acidic residues" evidence="1">
    <location>
        <begin position="154"/>
        <end position="165"/>
    </location>
</feature>
<gene>
    <name evidence="3" type="ORF">EC973_009087</name>
</gene>
<dbReference type="Proteomes" id="UP000605846">
    <property type="component" value="Unassembled WGS sequence"/>
</dbReference>
<keyword evidence="4" id="KW-1185">Reference proteome</keyword>
<dbReference type="OrthoDB" id="5598695at2759"/>
<evidence type="ECO:0000313" key="3">
    <source>
        <dbReference type="EMBL" id="KAF7726024.1"/>
    </source>
</evidence>
<dbReference type="SUPFAM" id="SSF46689">
    <property type="entry name" value="Homeodomain-like"/>
    <property type="match status" value="1"/>
</dbReference>
<dbReference type="GO" id="GO:0006357">
    <property type="term" value="P:regulation of transcription by RNA polymerase II"/>
    <property type="evidence" value="ECO:0007669"/>
    <property type="project" value="TreeGrafter"/>
</dbReference>
<dbReference type="FunFam" id="1.10.10.10:FF:000087">
    <property type="entry name" value="Transcriptional adapter 2"/>
    <property type="match status" value="1"/>
</dbReference>
<dbReference type="InterPro" id="IPR007526">
    <property type="entry name" value="SWIRM"/>
</dbReference>
<evidence type="ECO:0000313" key="4">
    <source>
        <dbReference type="Proteomes" id="UP000605846"/>
    </source>
</evidence>